<dbReference type="PANTHER" id="PTHR21071">
    <property type="entry name" value="UDP-N-ACETYLENOLPYRUVOYLGLUCOSAMINE REDUCTASE"/>
    <property type="match status" value="1"/>
</dbReference>
<evidence type="ECO:0000256" key="2">
    <source>
        <dbReference type="ARBA" id="ARBA00003921"/>
    </source>
</evidence>
<evidence type="ECO:0000256" key="9">
    <source>
        <dbReference type="ARBA" id="ARBA00022618"/>
    </source>
</evidence>
<evidence type="ECO:0000256" key="10">
    <source>
        <dbReference type="ARBA" id="ARBA00022630"/>
    </source>
</evidence>
<dbReference type="PANTHER" id="PTHR21071:SF4">
    <property type="entry name" value="UDP-N-ACETYLENOLPYRUVOYLGLUCOSAMINE REDUCTASE"/>
    <property type="match status" value="1"/>
</dbReference>
<reference evidence="23" key="1">
    <citation type="journal article" date="2019" name="Int. J. Syst. Evol. Microbiol.">
        <title>The Global Catalogue of Microorganisms (GCM) 10K type strain sequencing project: providing services to taxonomists for standard genome sequencing and annotation.</title>
        <authorList>
            <consortium name="The Broad Institute Genomics Platform"/>
            <consortium name="The Broad Institute Genome Sequencing Center for Infectious Disease"/>
            <person name="Wu L."/>
            <person name="Ma J."/>
        </authorList>
    </citation>
    <scope>NUCLEOTIDE SEQUENCE [LARGE SCALE GENOMIC DNA]</scope>
    <source>
        <strain evidence="23">NBRC 108723</strain>
    </source>
</reference>
<evidence type="ECO:0000256" key="6">
    <source>
        <dbReference type="ARBA" id="ARBA00012518"/>
    </source>
</evidence>
<dbReference type="EC" id="1.3.1.98" evidence="6 20"/>
<dbReference type="SUPFAM" id="SSF56194">
    <property type="entry name" value="Uridine diphospho-N-Acetylenolpyruvylglucosamine reductase, MurB, C-terminal domain"/>
    <property type="match status" value="1"/>
</dbReference>
<protein>
    <recommendedName>
        <fullName evidence="7 20">UDP-N-acetylenolpyruvoylglucosamine reductase</fullName>
        <ecNumber evidence="6 20">1.3.1.98</ecNumber>
    </recommendedName>
    <alternativeName>
        <fullName evidence="18 20">UDP-N-acetylmuramate dehydrogenase</fullName>
    </alternativeName>
</protein>
<evidence type="ECO:0000256" key="5">
    <source>
        <dbReference type="ARBA" id="ARBA00010485"/>
    </source>
</evidence>
<comment type="catalytic activity">
    <reaction evidence="19 20">
        <text>UDP-N-acetyl-alpha-D-muramate + NADP(+) = UDP-N-acetyl-3-O-(1-carboxyvinyl)-alpha-D-glucosamine + NADPH + H(+)</text>
        <dbReference type="Rhea" id="RHEA:12248"/>
        <dbReference type="ChEBI" id="CHEBI:15378"/>
        <dbReference type="ChEBI" id="CHEBI:57783"/>
        <dbReference type="ChEBI" id="CHEBI:58349"/>
        <dbReference type="ChEBI" id="CHEBI:68483"/>
        <dbReference type="ChEBI" id="CHEBI:70757"/>
        <dbReference type="EC" id="1.3.1.98"/>
    </reaction>
</comment>
<dbReference type="SUPFAM" id="SSF56176">
    <property type="entry name" value="FAD-binding/transporter-associated domain-like"/>
    <property type="match status" value="1"/>
</dbReference>
<feature type="domain" description="FAD-binding PCMH-type" evidence="21">
    <location>
        <begin position="17"/>
        <end position="187"/>
    </location>
</feature>
<dbReference type="PROSITE" id="PS51387">
    <property type="entry name" value="FAD_PCMH"/>
    <property type="match status" value="1"/>
</dbReference>
<evidence type="ECO:0000256" key="20">
    <source>
        <dbReference type="HAMAP-Rule" id="MF_00037"/>
    </source>
</evidence>
<evidence type="ECO:0000256" key="11">
    <source>
        <dbReference type="ARBA" id="ARBA00022827"/>
    </source>
</evidence>
<evidence type="ECO:0000256" key="19">
    <source>
        <dbReference type="ARBA" id="ARBA00048914"/>
    </source>
</evidence>
<keyword evidence="11 20" id="KW-0274">FAD</keyword>
<accession>A0ABQ6EWI4</accession>
<dbReference type="InterPro" id="IPR016166">
    <property type="entry name" value="FAD-bd_PCMH"/>
</dbReference>
<organism evidence="22 23">
    <name type="scientific">Vibrio zhanjiangensis</name>
    <dbReference type="NCBI Taxonomy" id="1046128"/>
    <lineage>
        <taxon>Bacteria</taxon>
        <taxon>Pseudomonadati</taxon>
        <taxon>Pseudomonadota</taxon>
        <taxon>Gammaproteobacteria</taxon>
        <taxon>Vibrionales</taxon>
        <taxon>Vibrionaceae</taxon>
        <taxon>Vibrio</taxon>
    </lineage>
</organism>
<evidence type="ECO:0000313" key="23">
    <source>
        <dbReference type="Proteomes" id="UP001157138"/>
    </source>
</evidence>
<name>A0ABQ6EWI4_9VIBR</name>
<dbReference type="InterPro" id="IPR016167">
    <property type="entry name" value="FAD-bd_PCMH_sub1"/>
</dbReference>
<dbReference type="Gene3D" id="3.30.43.10">
    <property type="entry name" value="Uridine Diphospho-n-acetylenolpyruvylglucosamine Reductase, domain 2"/>
    <property type="match status" value="1"/>
</dbReference>
<sequence>MQILANADLSDFHTFSIEQSCQYLVEVKTIDDIKDVYQNSKWLSLPKLMLGKGSNVLFTQPYQGVVIINRLLGKKVTETADSWHLHIAGGENWPDLVKWSIEQGYLGLENLALIPGCVGTAPIQNIGAYGVEFKDLCEYVDVLCLKSFTIKRLSAKQCQFGYRDSVFKHDLHQQVVIVAIGIKLSKNWQPNIEYGPLQSLNIDGLTAKQIFERVCQVRTDKLPDPAKLGNAGSFFKNPIISQQHFLKLQQTYPKIVAYSTPEGVKIAAGWLIDQCQLKGVAVGGAEVHQKQALVLVNKDRASSDDVVKLAAKVYYEVLKKFQIQLEHEVRFIGSHTETNLANLMIEKP</sequence>
<dbReference type="Pfam" id="PF02873">
    <property type="entry name" value="MurB_C"/>
    <property type="match status" value="1"/>
</dbReference>
<keyword evidence="23" id="KW-1185">Reference proteome</keyword>
<gene>
    <name evidence="20 22" type="primary">murB</name>
    <name evidence="22" type="ORF">GCM10007938_12950</name>
</gene>
<evidence type="ECO:0000256" key="16">
    <source>
        <dbReference type="ARBA" id="ARBA00023306"/>
    </source>
</evidence>
<evidence type="ECO:0000256" key="4">
    <source>
        <dbReference type="ARBA" id="ARBA00004752"/>
    </source>
</evidence>
<dbReference type="RefSeq" id="WP_284191427.1">
    <property type="nucleotide sequence ID" value="NZ_BSPW01000023.1"/>
</dbReference>
<comment type="function">
    <text evidence="2 20">Cell wall formation.</text>
</comment>
<keyword evidence="10 20" id="KW-0285">Flavoprotein</keyword>
<evidence type="ECO:0000256" key="3">
    <source>
        <dbReference type="ARBA" id="ARBA00004496"/>
    </source>
</evidence>
<evidence type="ECO:0000256" key="12">
    <source>
        <dbReference type="ARBA" id="ARBA00022857"/>
    </source>
</evidence>
<evidence type="ECO:0000256" key="15">
    <source>
        <dbReference type="ARBA" id="ARBA00023002"/>
    </source>
</evidence>
<keyword evidence="14 20" id="KW-0573">Peptidoglycan synthesis</keyword>
<proteinExistence type="inferred from homology"/>
<dbReference type="Pfam" id="PF01565">
    <property type="entry name" value="FAD_binding_4"/>
    <property type="match status" value="1"/>
</dbReference>
<dbReference type="HAMAP" id="MF_00037">
    <property type="entry name" value="MurB"/>
    <property type="match status" value="1"/>
</dbReference>
<dbReference type="InterPro" id="IPR036635">
    <property type="entry name" value="MurB_C_sf"/>
</dbReference>
<dbReference type="NCBIfam" id="TIGR00179">
    <property type="entry name" value="murB"/>
    <property type="match status" value="1"/>
</dbReference>
<evidence type="ECO:0000256" key="17">
    <source>
        <dbReference type="ARBA" id="ARBA00023316"/>
    </source>
</evidence>
<feature type="active site" evidence="20">
    <location>
        <position position="163"/>
    </location>
</feature>
<dbReference type="InterPro" id="IPR003170">
    <property type="entry name" value="MurB"/>
</dbReference>
<keyword evidence="13 20" id="KW-0133">Cell shape</keyword>
<evidence type="ECO:0000313" key="22">
    <source>
        <dbReference type="EMBL" id="GLT17518.1"/>
    </source>
</evidence>
<dbReference type="EMBL" id="BSPW01000023">
    <property type="protein sequence ID" value="GLT17518.1"/>
    <property type="molecule type" value="Genomic_DNA"/>
</dbReference>
<keyword evidence="17 20" id="KW-0961">Cell wall biogenesis/degradation</keyword>
<evidence type="ECO:0000256" key="1">
    <source>
        <dbReference type="ARBA" id="ARBA00001974"/>
    </source>
</evidence>
<comment type="similarity">
    <text evidence="5 20">Belongs to the MurB family.</text>
</comment>
<dbReference type="InterPro" id="IPR011601">
    <property type="entry name" value="MurB_C"/>
</dbReference>
<dbReference type="InterPro" id="IPR036318">
    <property type="entry name" value="FAD-bd_PCMH-like_sf"/>
</dbReference>
<evidence type="ECO:0000256" key="14">
    <source>
        <dbReference type="ARBA" id="ARBA00022984"/>
    </source>
</evidence>
<comment type="caution">
    <text evidence="22">The sequence shown here is derived from an EMBL/GenBank/DDBJ whole genome shotgun (WGS) entry which is preliminary data.</text>
</comment>
<feature type="active site" description="Proton donor" evidence="20">
    <location>
        <position position="233"/>
    </location>
</feature>
<dbReference type="Proteomes" id="UP001157138">
    <property type="component" value="Unassembled WGS sequence"/>
</dbReference>
<keyword evidence="12 20" id="KW-0521">NADP</keyword>
<dbReference type="InterPro" id="IPR006094">
    <property type="entry name" value="Oxid_FAD_bind_N"/>
</dbReference>
<keyword evidence="15 20" id="KW-0560">Oxidoreductase</keyword>
<evidence type="ECO:0000256" key="8">
    <source>
        <dbReference type="ARBA" id="ARBA00022490"/>
    </source>
</evidence>
<keyword evidence="8 20" id="KW-0963">Cytoplasm</keyword>
<dbReference type="InterPro" id="IPR016169">
    <property type="entry name" value="FAD-bd_PCMH_sub2"/>
</dbReference>
<comment type="pathway">
    <text evidence="4 20">Cell wall biogenesis; peptidoglycan biosynthesis.</text>
</comment>
<evidence type="ECO:0000256" key="18">
    <source>
        <dbReference type="ARBA" id="ARBA00031026"/>
    </source>
</evidence>
<comment type="cofactor">
    <cofactor evidence="1 20">
        <name>FAD</name>
        <dbReference type="ChEBI" id="CHEBI:57692"/>
    </cofactor>
</comment>
<evidence type="ECO:0000256" key="7">
    <source>
        <dbReference type="ARBA" id="ARBA00015188"/>
    </source>
</evidence>
<dbReference type="Gene3D" id="3.90.78.10">
    <property type="entry name" value="UDP-N-acetylenolpyruvoylglucosamine reductase, C-terminal domain"/>
    <property type="match status" value="1"/>
</dbReference>
<keyword evidence="9 20" id="KW-0132">Cell division</keyword>
<keyword evidence="16 20" id="KW-0131">Cell cycle</keyword>
<evidence type="ECO:0000259" key="21">
    <source>
        <dbReference type="PROSITE" id="PS51387"/>
    </source>
</evidence>
<comment type="subcellular location">
    <subcellularLocation>
        <location evidence="3 20">Cytoplasm</location>
    </subcellularLocation>
</comment>
<dbReference type="Gene3D" id="3.30.465.10">
    <property type="match status" value="1"/>
</dbReference>
<feature type="active site" evidence="20">
    <location>
        <position position="328"/>
    </location>
</feature>
<evidence type="ECO:0000256" key="13">
    <source>
        <dbReference type="ARBA" id="ARBA00022960"/>
    </source>
</evidence>
<dbReference type="NCBIfam" id="NF000755">
    <property type="entry name" value="PRK00046.1"/>
    <property type="match status" value="1"/>
</dbReference>